<accession>A0A2P2INV5</accession>
<name>A0A2P2INV5_RHIMU</name>
<organism evidence="1">
    <name type="scientific">Rhizophora mucronata</name>
    <name type="common">Asiatic mangrove</name>
    <dbReference type="NCBI Taxonomy" id="61149"/>
    <lineage>
        <taxon>Eukaryota</taxon>
        <taxon>Viridiplantae</taxon>
        <taxon>Streptophyta</taxon>
        <taxon>Embryophyta</taxon>
        <taxon>Tracheophyta</taxon>
        <taxon>Spermatophyta</taxon>
        <taxon>Magnoliopsida</taxon>
        <taxon>eudicotyledons</taxon>
        <taxon>Gunneridae</taxon>
        <taxon>Pentapetalae</taxon>
        <taxon>rosids</taxon>
        <taxon>fabids</taxon>
        <taxon>Malpighiales</taxon>
        <taxon>Rhizophoraceae</taxon>
        <taxon>Rhizophora</taxon>
    </lineage>
</organism>
<proteinExistence type="predicted"/>
<evidence type="ECO:0000313" key="1">
    <source>
        <dbReference type="EMBL" id="MBW82876.1"/>
    </source>
</evidence>
<dbReference type="EMBL" id="GGEC01002393">
    <property type="protein sequence ID" value="MBW82876.1"/>
    <property type="molecule type" value="Transcribed_RNA"/>
</dbReference>
<reference evidence="1" key="1">
    <citation type="submission" date="2018-02" db="EMBL/GenBank/DDBJ databases">
        <title>Rhizophora mucronata_Transcriptome.</title>
        <authorList>
            <person name="Meera S.P."/>
            <person name="Sreeshan A."/>
            <person name="Augustine A."/>
        </authorList>
    </citation>
    <scope>NUCLEOTIDE SEQUENCE</scope>
    <source>
        <tissue evidence="1">Leaf</tissue>
    </source>
</reference>
<protein>
    <submittedName>
        <fullName evidence="1">Uncharacterized protein</fullName>
    </submittedName>
</protein>
<sequence>MESFGVFLTA</sequence>